<keyword evidence="2" id="KW-0812">Transmembrane</keyword>
<dbReference type="AlphaFoldDB" id="A0AA95KLM2"/>
<dbReference type="Proteomes" id="UP001300672">
    <property type="component" value="Chromosome"/>
</dbReference>
<organism evidence="3">
    <name type="scientific">Candidatus Thiocaldithrix dubininis</name>
    <dbReference type="NCBI Taxonomy" id="3080823"/>
    <lineage>
        <taxon>Bacteria</taxon>
        <taxon>Pseudomonadati</taxon>
        <taxon>Pseudomonadota</taxon>
        <taxon>Gammaproteobacteria</taxon>
        <taxon>Thiotrichales</taxon>
        <taxon>Thiotrichaceae</taxon>
        <taxon>Candidatus Thiocaldithrix</taxon>
    </lineage>
</organism>
<feature type="transmembrane region" description="Helical" evidence="2">
    <location>
        <begin position="69"/>
        <end position="88"/>
    </location>
</feature>
<keyword evidence="2" id="KW-0472">Membrane</keyword>
<evidence type="ECO:0000313" key="3">
    <source>
        <dbReference type="EMBL" id="WGZ92177.1"/>
    </source>
</evidence>
<feature type="transmembrane region" description="Helical" evidence="2">
    <location>
        <begin position="39"/>
        <end position="62"/>
    </location>
</feature>
<keyword evidence="2" id="KW-1133">Transmembrane helix</keyword>
<reference evidence="3" key="2">
    <citation type="submission" date="2023-04" db="EMBL/GenBank/DDBJ databases">
        <authorList>
            <person name="Beletskiy A.V."/>
            <person name="Mardanov A.V."/>
            <person name="Ravin N.V."/>
        </authorList>
    </citation>
    <scope>NUCLEOTIDE SEQUENCE</scope>
    <source>
        <strain evidence="3">GKL-01</strain>
    </source>
</reference>
<feature type="region of interest" description="Disordered" evidence="1">
    <location>
        <begin position="324"/>
        <end position="345"/>
    </location>
</feature>
<dbReference type="EMBL" id="CP124755">
    <property type="protein sequence ID" value="WGZ92177.1"/>
    <property type="molecule type" value="Genomic_DNA"/>
</dbReference>
<protein>
    <submittedName>
        <fullName evidence="3">Uncharacterized protein</fullName>
    </submittedName>
</protein>
<accession>A0AA95KLM2</accession>
<proteinExistence type="predicted"/>
<feature type="transmembrane region" description="Helical" evidence="2">
    <location>
        <begin position="192"/>
        <end position="215"/>
    </location>
</feature>
<gene>
    <name evidence="3" type="ORF">QJT80_06760</name>
</gene>
<feature type="transmembrane region" description="Helical" evidence="2">
    <location>
        <begin position="9"/>
        <end position="27"/>
    </location>
</feature>
<dbReference type="KEGG" id="tdu:QJT80_06760"/>
<feature type="compositionally biased region" description="Basic and acidic residues" evidence="1">
    <location>
        <begin position="239"/>
        <end position="249"/>
    </location>
</feature>
<sequence length="453" mass="49207">MITNPHTRLALQVTAWGGTVLTGYYGVASWYEVNPGLNGLAVAVLMFVMFAGATIGLSAVLFNRQHSGLLRLMAAVLLVALFGVDMWASSNHLQTAVLTSVVNANEYDSSKATQQATLNSLKAQLAACNPAHVSKCVKPLTEKITRTQTELNQLSNNSQQLSDKVISEKWQVIVEFMNLGKREGEQLSKVEAITHFFMLIGALIYILVIVAHGLLGSGTWVATALQPSPTPPLNPTGTDDDHTHPDYHHSRIGYNAPVTAHRNGSTPRAHVNTQAVSPSPYPPTPANDSAPKNLLTPSAAVQQRWGMQGNTALQLDPELMVVNRPSPRPDAGSDAFTKGSDTRPDAQTAVDKLNDPNNFSLLHKYVTHPKFADVFLGVVTAKINCSQKQIMKSYGIGGDMPYWVMVILEAFELVSEPSHTNSTRHLLKPLSVKEAQQELQQIQQAILGVLHHA</sequence>
<feature type="compositionally biased region" description="Polar residues" evidence="1">
    <location>
        <begin position="262"/>
        <end position="277"/>
    </location>
</feature>
<evidence type="ECO:0000256" key="1">
    <source>
        <dbReference type="SAM" id="MobiDB-lite"/>
    </source>
</evidence>
<reference evidence="3" key="1">
    <citation type="journal article" date="2023" name="Int. J. Mol. Sci.">
        <title>Metagenomics Revealed a New Genus 'Candidatus Thiocaldithrix dubininis' gen. nov., sp. nov. and a New Species 'Candidatus Thiothrix putei' sp. nov. in the Family Thiotrichaceae, Some Members of Which Have Traits of Both Na+- and H+-Motive Energetics.</title>
        <authorList>
            <person name="Ravin N.V."/>
            <person name="Muntyan M.S."/>
            <person name="Smolyakov D.D."/>
            <person name="Rudenko T.S."/>
            <person name="Beletsky A.V."/>
            <person name="Mardanov A.V."/>
            <person name="Grabovich M.Y."/>
        </authorList>
    </citation>
    <scope>NUCLEOTIDE SEQUENCE</scope>
    <source>
        <strain evidence="3">GKL-01</strain>
    </source>
</reference>
<feature type="region of interest" description="Disordered" evidence="1">
    <location>
        <begin position="230"/>
        <end position="290"/>
    </location>
</feature>
<evidence type="ECO:0000256" key="2">
    <source>
        <dbReference type="SAM" id="Phobius"/>
    </source>
</evidence>
<name>A0AA95KLM2_9GAMM</name>